<proteinExistence type="predicted"/>
<dbReference type="GeneID" id="19462139"/>
<reference evidence="1 2" key="1">
    <citation type="journal article" date="2013" name="BMC Genomics">
        <title>Genomics-driven discovery of the pneumocandin biosynthetic gene cluster in the fungus Glarea lozoyensis.</title>
        <authorList>
            <person name="Chen L."/>
            <person name="Yue Q."/>
            <person name="Zhang X."/>
            <person name="Xiang M."/>
            <person name="Wang C."/>
            <person name="Li S."/>
            <person name="Che Y."/>
            <person name="Ortiz-Lopez F.J."/>
            <person name="Bills G.F."/>
            <person name="Liu X."/>
            <person name="An Z."/>
        </authorList>
    </citation>
    <scope>NUCLEOTIDE SEQUENCE [LARGE SCALE GENOMIC DNA]</scope>
    <source>
        <strain evidence="2">ATCC 20868 / MF5171</strain>
    </source>
</reference>
<dbReference type="AlphaFoldDB" id="S3CPW0"/>
<evidence type="ECO:0000313" key="1">
    <source>
        <dbReference type="EMBL" id="EPE27169.1"/>
    </source>
</evidence>
<dbReference type="RefSeq" id="XP_008086359.1">
    <property type="nucleotide sequence ID" value="XM_008088168.1"/>
</dbReference>
<name>S3CPW0_GLAL2</name>
<keyword evidence="2" id="KW-1185">Reference proteome</keyword>
<sequence length="139" mass="14750">MPPQQLTMRRFLLLFRQLSSPHRGLQGDDVVVQRHAAETEADPVFADGDVHYYFGAADLGPAEASDATRAVYGDVGDGVGALGDVTSLFEGGRGVGEVVEEGVYVFDAEDGAVGYWAVAGCVHFVAFVVQVQVEEEGST</sequence>
<gene>
    <name evidence="1" type="ORF">GLAREA_03083</name>
</gene>
<dbReference type="Proteomes" id="UP000016922">
    <property type="component" value="Unassembled WGS sequence"/>
</dbReference>
<dbReference type="EMBL" id="KE145370">
    <property type="protein sequence ID" value="EPE27169.1"/>
    <property type="molecule type" value="Genomic_DNA"/>
</dbReference>
<accession>S3CPW0</accession>
<dbReference type="HOGENOM" id="CLU_1845294_0_0_1"/>
<dbReference type="KEGG" id="glz:GLAREA_03083"/>
<protein>
    <submittedName>
        <fullName evidence="1">Uncharacterized protein</fullName>
    </submittedName>
</protein>
<evidence type="ECO:0000313" key="2">
    <source>
        <dbReference type="Proteomes" id="UP000016922"/>
    </source>
</evidence>
<organism evidence="1 2">
    <name type="scientific">Glarea lozoyensis (strain ATCC 20868 / MF5171)</name>
    <dbReference type="NCBI Taxonomy" id="1116229"/>
    <lineage>
        <taxon>Eukaryota</taxon>
        <taxon>Fungi</taxon>
        <taxon>Dikarya</taxon>
        <taxon>Ascomycota</taxon>
        <taxon>Pezizomycotina</taxon>
        <taxon>Leotiomycetes</taxon>
        <taxon>Helotiales</taxon>
        <taxon>Helotiaceae</taxon>
        <taxon>Glarea</taxon>
    </lineage>
</organism>